<dbReference type="AlphaFoldDB" id="A0A2M8L6C5"/>
<evidence type="ECO:0000259" key="1">
    <source>
        <dbReference type="Pfam" id="PF00535"/>
    </source>
</evidence>
<gene>
    <name evidence="2" type="ORF">COU96_00035</name>
</gene>
<dbReference type="InterPro" id="IPR001173">
    <property type="entry name" value="Glyco_trans_2-like"/>
</dbReference>
<dbReference type="Gene3D" id="3.90.550.10">
    <property type="entry name" value="Spore Coat Polysaccharide Biosynthesis Protein SpsA, Chain A"/>
    <property type="match status" value="1"/>
</dbReference>
<dbReference type="Proteomes" id="UP000229500">
    <property type="component" value="Unassembled WGS sequence"/>
</dbReference>
<feature type="domain" description="Glycosyltransferase 2-like" evidence="1">
    <location>
        <begin position="16"/>
        <end position="151"/>
    </location>
</feature>
<dbReference type="PANTHER" id="PTHR43630:SF2">
    <property type="entry name" value="GLYCOSYLTRANSFERASE"/>
    <property type="match status" value="1"/>
</dbReference>
<proteinExistence type="predicted"/>
<name>A0A2M8L6C5_9BACT</name>
<reference evidence="3" key="1">
    <citation type="submission" date="2017-09" db="EMBL/GenBank/DDBJ databases">
        <title>Depth-based differentiation of microbial function through sediment-hosted aquifers and enrichment of novel symbionts in the deep terrestrial subsurface.</title>
        <authorList>
            <person name="Probst A.J."/>
            <person name="Ladd B."/>
            <person name="Jarett J.K."/>
            <person name="Geller-Mcgrath D.E."/>
            <person name="Sieber C.M.K."/>
            <person name="Emerson J.B."/>
            <person name="Anantharaman K."/>
            <person name="Thomas B.C."/>
            <person name="Malmstrom R."/>
            <person name="Stieglmeier M."/>
            <person name="Klingl A."/>
            <person name="Woyke T."/>
            <person name="Ryan C.M."/>
            <person name="Banfield J.F."/>
        </authorList>
    </citation>
    <scope>NUCLEOTIDE SEQUENCE [LARGE SCALE GENOMIC DNA]</scope>
</reference>
<dbReference type="SUPFAM" id="SSF53448">
    <property type="entry name" value="Nucleotide-diphospho-sugar transferases"/>
    <property type="match status" value="1"/>
</dbReference>
<dbReference type="InterPro" id="IPR029044">
    <property type="entry name" value="Nucleotide-diphossugar_trans"/>
</dbReference>
<protein>
    <recommendedName>
        <fullName evidence="1">Glycosyltransferase 2-like domain-containing protein</fullName>
    </recommendedName>
</protein>
<comment type="caution">
    <text evidence="2">The sequence shown here is derived from an EMBL/GenBank/DDBJ whole genome shotgun (WGS) entry which is preliminary data.</text>
</comment>
<sequence length="275" mass="32081">MSPVKKKKTIWGHCLVRNEERWVWYAINSVINYLDKILVWDTGSTDKTVQIIKLTKSPKISFQDYGSVTKETFAQARQEMLKQTKADWLFLIDGDEIWTKEGISKIVETIQEKGDDIESVVVKTINFVGDVYHYQEEEAGKYEIAGKRGHYNLRAINLKIPGLHADLPHGKQGYFDSEERPIQERDPRKILFLPVSYFHATYLPRSSKDFEVPLRTKKRKYEVGTPLPKNTKYPEVFYLPRPKIVPSPWIKMGKIELARAAIQTPFKKLKRRILK</sequence>
<accession>A0A2M8L6C5</accession>
<dbReference type="PANTHER" id="PTHR43630">
    <property type="entry name" value="POLY-BETA-1,6-N-ACETYL-D-GLUCOSAMINE SYNTHASE"/>
    <property type="match status" value="1"/>
</dbReference>
<dbReference type="EMBL" id="PFEL01000003">
    <property type="protein sequence ID" value="PJE69385.1"/>
    <property type="molecule type" value="Genomic_DNA"/>
</dbReference>
<evidence type="ECO:0000313" key="2">
    <source>
        <dbReference type="EMBL" id="PJE69385.1"/>
    </source>
</evidence>
<evidence type="ECO:0000313" key="3">
    <source>
        <dbReference type="Proteomes" id="UP000229500"/>
    </source>
</evidence>
<dbReference type="Pfam" id="PF00535">
    <property type="entry name" value="Glycos_transf_2"/>
    <property type="match status" value="1"/>
</dbReference>
<organism evidence="2 3">
    <name type="scientific">Candidatus Shapirobacteria bacterium CG10_big_fil_rev_8_21_14_0_10_38_14</name>
    <dbReference type="NCBI Taxonomy" id="1974483"/>
    <lineage>
        <taxon>Bacteria</taxon>
        <taxon>Candidatus Shapironibacteriota</taxon>
    </lineage>
</organism>